<evidence type="ECO:0000313" key="1">
    <source>
        <dbReference type="EMBL" id="CAI9552846.1"/>
    </source>
</evidence>
<proteinExistence type="predicted"/>
<evidence type="ECO:0000313" key="2">
    <source>
        <dbReference type="Proteomes" id="UP001162483"/>
    </source>
</evidence>
<organism evidence="1 2">
    <name type="scientific">Staurois parvus</name>
    <dbReference type="NCBI Taxonomy" id="386267"/>
    <lineage>
        <taxon>Eukaryota</taxon>
        <taxon>Metazoa</taxon>
        <taxon>Chordata</taxon>
        <taxon>Craniata</taxon>
        <taxon>Vertebrata</taxon>
        <taxon>Euteleostomi</taxon>
        <taxon>Amphibia</taxon>
        <taxon>Batrachia</taxon>
        <taxon>Anura</taxon>
        <taxon>Neobatrachia</taxon>
        <taxon>Ranoidea</taxon>
        <taxon>Ranidae</taxon>
        <taxon>Staurois</taxon>
    </lineage>
</organism>
<reference evidence="1" key="1">
    <citation type="submission" date="2023-05" db="EMBL/GenBank/DDBJ databases">
        <authorList>
            <person name="Stuckert A."/>
        </authorList>
    </citation>
    <scope>NUCLEOTIDE SEQUENCE</scope>
</reference>
<name>A0ABN9BZD1_9NEOB</name>
<keyword evidence="2" id="KW-1185">Reference proteome</keyword>
<protein>
    <submittedName>
        <fullName evidence="1">Uncharacterized protein</fullName>
    </submittedName>
</protein>
<accession>A0ABN9BZD1</accession>
<feature type="non-terminal residue" evidence="1">
    <location>
        <position position="39"/>
    </location>
</feature>
<dbReference type="Proteomes" id="UP001162483">
    <property type="component" value="Unassembled WGS sequence"/>
</dbReference>
<comment type="caution">
    <text evidence="1">The sequence shown here is derived from an EMBL/GenBank/DDBJ whole genome shotgun (WGS) entry which is preliminary data.</text>
</comment>
<dbReference type="EMBL" id="CATNWA010006797">
    <property type="protein sequence ID" value="CAI9552846.1"/>
    <property type="molecule type" value="Genomic_DNA"/>
</dbReference>
<gene>
    <name evidence="1" type="ORF">SPARVUS_LOCUS3951292</name>
</gene>
<sequence length="39" mass="4378">MSCQSPPVPQVRVLSVNLRTLRSKIECANDDRAIEHEKG</sequence>